<keyword evidence="12 16" id="KW-0408">Iron</keyword>
<feature type="binding site" evidence="16">
    <location>
        <position position="88"/>
    </location>
    <ligand>
        <name>Ca(2+)</name>
        <dbReference type="ChEBI" id="CHEBI:29108"/>
        <label>1</label>
    </ligand>
</feature>
<dbReference type="Gene3D" id="1.10.520.10">
    <property type="match status" value="1"/>
</dbReference>
<feature type="disulfide bond" evidence="18">
    <location>
        <begin position="132"/>
        <end position="331"/>
    </location>
</feature>
<evidence type="ECO:0000256" key="20">
    <source>
        <dbReference type="SAM" id="SignalP"/>
    </source>
</evidence>
<dbReference type="Gene3D" id="1.10.420.10">
    <property type="entry name" value="Peroxidase, domain 2"/>
    <property type="match status" value="1"/>
</dbReference>
<evidence type="ECO:0000259" key="21">
    <source>
        <dbReference type="PROSITE" id="PS50873"/>
    </source>
</evidence>
<keyword evidence="5" id="KW-0964">Secreted</keyword>
<dbReference type="PANTHER" id="PTHR31517">
    <property type="match status" value="1"/>
</dbReference>
<feature type="binding site" evidence="16">
    <location>
        <position position="204"/>
    </location>
    <ligand>
        <name>Ca(2+)</name>
        <dbReference type="ChEBI" id="CHEBI:29108"/>
        <label>2</label>
    </ligand>
</feature>
<feature type="disulfide bond" evidence="18">
    <location>
        <begin position="47"/>
        <end position="126"/>
    </location>
</feature>
<evidence type="ECO:0000256" key="4">
    <source>
        <dbReference type="ARBA" id="ARBA00012313"/>
    </source>
</evidence>
<dbReference type="GO" id="GO:0042744">
    <property type="term" value="P:hydrogen peroxide catabolic process"/>
    <property type="evidence" value="ECO:0007669"/>
    <property type="project" value="InterPro"/>
</dbReference>
<feature type="region of interest" description="Disordered" evidence="19">
    <location>
        <begin position="329"/>
        <end position="400"/>
    </location>
</feature>
<evidence type="ECO:0000256" key="3">
    <source>
        <dbReference type="ARBA" id="ARBA00006873"/>
    </source>
</evidence>
<dbReference type="InterPro" id="IPR019793">
    <property type="entry name" value="Peroxidases_heam-ligand_BS"/>
</dbReference>
<dbReference type="FunFam" id="1.10.520.10:FF:000001">
    <property type="entry name" value="Peroxidase"/>
    <property type="match status" value="1"/>
</dbReference>
<keyword evidence="6" id="KW-0575">Peroxidase</keyword>
<proteinExistence type="inferred from homology"/>
<dbReference type="InterPro" id="IPR019794">
    <property type="entry name" value="Peroxidases_AS"/>
</dbReference>
<dbReference type="Proteomes" id="UP000825935">
    <property type="component" value="Chromosome 17"/>
</dbReference>
<dbReference type="GO" id="GO:0046872">
    <property type="term" value="F:metal ion binding"/>
    <property type="evidence" value="ECO:0007669"/>
    <property type="project" value="UniProtKB-KW"/>
</dbReference>
<feature type="binding site" evidence="16">
    <location>
        <position position="258"/>
    </location>
    <ligand>
        <name>Ca(2+)</name>
        <dbReference type="ChEBI" id="CHEBI:29108"/>
        <label>2</label>
    </ligand>
</feature>
<dbReference type="InterPro" id="IPR002016">
    <property type="entry name" value="Haem_peroxidase"/>
</dbReference>
<dbReference type="PROSITE" id="PS50873">
    <property type="entry name" value="PEROXIDASE_4"/>
    <property type="match status" value="1"/>
</dbReference>
<evidence type="ECO:0000256" key="11">
    <source>
        <dbReference type="ARBA" id="ARBA00023002"/>
    </source>
</evidence>
<dbReference type="EC" id="1.11.1.7" evidence="4"/>
<evidence type="ECO:0000256" key="14">
    <source>
        <dbReference type="PIRSR" id="PIRSR600823-1"/>
    </source>
</evidence>
<dbReference type="PANTHER" id="PTHR31517:SF59">
    <property type="entry name" value="PEROXIDASE"/>
    <property type="match status" value="1"/>
</dbReference>
<feature type="compositionally biased region" description="Pro residues" evidence="19">
    <location>
        <begin position="339"/>
        <end position="395"/>
    </location>
</feature>
<dbReference type="PRINTS" id="PR00461">
    <property type="entry name" value="PLPEROXIDASE"/>
</dbReference>
<dbReference type="InterPro" id="IPR000823">
    <property type="entry name" value="Peroxidase_pln"/>
</dbReference>
<evidence type="ECO:0000256" key="17">
    <source>
        <dbReference type="PIRSR" id="PIRSR600823-4"/>
    </source>
</evidence>
<feature type="binding site" evidence="16">
    <location>
        <position position="255"/>
    </location>
    <ligand>
        <name>Ca(2+)</name>
        <dbReference type="ChEBI" id="CHEBI:29108"/>
        <label>2</label>
    </ligand>
</feature>
<evidence type="ECO:0000256" key="1">
    <source>
        <dbReference type="ARBA" id="ARBA00000189"/>
    </source>
</evidence>
<feature type="binding site" evidence="16">
    <location>
        <position position="86"/>
    </location>
    <ligand>
        <name>Ca(2+)</name>
        <dbReference type="ChEBI" id="CHEBI:29108"/>
        <label>1</label>
    </ligand>
</feature>
<evidence type="ECO:0000256" key="9">
    <source>
        <dbReference type="ARBA" id="ARBA00022729"/>
    </source>
</evidence>
<evidence type="ECO:0000256" key="13">
    <source>
        <dbReference type="ARBA" id="ARBA00023157"/>
    </source>
</evidence>
<keyword evidence="8 16" id="KW-0479">Metal-binding</keyword>
<feature type="active site" description="Proton acceptor" evidence="14">
    <location>
        <position position="78"/>
    </location>
</feature>
<evidence type="ECO:0000256" key="19">
    <source>
        <dbReference type="SAM" id="MobiDB-lite"/>
    </source>
</evidence>
<feature type="binding site" evidence="16">
    <location>
        <position position="84"/>
    </location>
    <ligand>
        <name>Ca(2+)</name>
        <dbReference type="ChEBI" id="CHEBI:29108"/>
        <label>1</label>
    </ligand>
</feature>
<feature type="binding site" evidence="16">
    <location>
        <position position="263"/>
    </location>
    <ligand>
        <name>Ca(2+)</name>
        <dbReference type="ChEBI" id="CHEBI:29108"/>
        <label>2</label>
    </ligand>
</feature>
<dbReference type="OrthoDB" id="2113341at2759"/>
<keyword evidence="13 18" id="KW-1015">Disulfide bond</keyword>
<evidence type="ECO:0000256" key="6">
    <source>
        <dbReference type="ARBA" id="ARBA00022559"/>
    </source>
</evidence>
<sequence length="466" mass="50552">MEDRAKMTGSSLSAGRFIVLAILLTLSIINVPSVECATSVGFYSSSCPNVETIVRQRMEAHFSSDPTIAAGILRMFFHDCFVTGCDASLLLDSSAGRPTEKDAGPNQSVRGYEVIDDIKAAVEEACPGVVSCADIMAFATRDSVSLAGGPNYPVGGGRLDSFTSRITDANILPSPTFTVGQATQSFASQGLSQDDMVALLGAHTIGFTHCDLFSDRLFDFQGTGQSDPSMSPSLVSRLSGVCPSGGGGSIAVALDQGTRDVFDSSFYTQLTQGNGILQLDQELNEDPSTAGSVSSFTDQGTFFSAFVQSITKLGDLNIKQSPAQGQIRLQCGRANPPGTQFPPRKPPVSASPPPTNPIPTPRSFPPSTPSPSSRPPVPRPTPRPQPIPRPPVPHPFRPHRPRPIFIPFPIWERQQHRRRPIKRIVKPSRKPSRKFSKRFTKKPTKKFVPKKHSRRTQRSTKIIFWH</sequence>
<dbReference type="PROSITE" id="PS00435">
    <property type="entry name" value="PEROXIDASE_1"/>
    <property type="match status" value="1"/>
</dbReference>
<feature type="binding site" evidence="16">
    <location>
        <position position="82"/>
    </location>
    <ligand>
        <name>Ca(2+)</name>
        <dbReference type="ChEBI" id="CHEBI:29108"/>
        <label>1</label>
    </ligand>
</feature>
<dbReference type="InterPro" id="IPR010255">
    <property type="entry name" value="Haem_peroxidase_sf"/>
</dbReference>
<feature type="region of interest" description="Disordered" evidence="19">
    <location>
        <begin position="426"/>
        <end position="458"/>
    </location>
</feature>
<feature type="binding site" description="axial binding residue" evidence="16">
    <location>
        <position position="203"/>
    </location>
    <ligand>
        <name>heme b</name>
        <dbReference type="ChEBI" id="CHEBI:60344"/>
    </ligand>
    <ligandPart>
        <name>Fe</name>
        <dbReference type="ChEBI" id="CHEBI:18248"/>
    </ligandPart>
</feature>
<feature type="binding site" evidence="16">
    <location>
        <position position="79"/>
    </location>
    <ligand>
        <name>Ca(2+)</name>
        <dbReference type="ChEBI" id="CHEBI:29108"/>
        <label>1</label>
    </ligand>
</feature>
<keyword evidence="9 20" id="KW-0732">Signal</keyword>
<dbReference type="FunFam" id="1.10.420.10:FF:000007">
    <property type="entry name" value="Peroxidase"/>
    <property type="match status" value="1"/>
</dbReference>
<feature type="disulfide bond" evidence="18">
    <location>
        <begin position="210"/>
        <end position="242"/>
    </location>
</feature>
<dbReference type="PROSITE" id="PS00436">
    <property type="entry name" value="PEROXIDASE_2"/>
    <property type="match status" value="1"/>
</dbReference>
<dbReference type="CDD" id="cd00693">
    <property type="entry name" value="secretory_peroxidase"/>
    <property type="match status" value="1"/>
</dbReference>
<organism evidence="22 23">
    <name type="scientific">Ceratopteris richardii</name>
    <name type="common">Triangle waterfern</name>
    <dbReference type="NCBI Taxonomy" id="49495"/>
    <lineage>
        <taxon>Eukaryota</taxon>
        <taxon>Viridiplantae</taxon>
        <taxon>Streptophyta</taxon>
        <taxon>Embryophyta</taxon>
        <taxon>Tracheophyta</taxon>
        <taxon>Polypodiopsida</taxon>
        <taxon>Polypodiidae</taxon>
        <taxon>Polypodiales</taxon>
        <taxon>Pteridineae</taxon>
        <taxon>Pteridaceae</taxon>
        <taxon>Parkerioideae</taxon>
        <taxon>Ceratopteris</taxon>
    </lineage>
</organism>
<dbReference type="GO" id="GO:0006979">
    <property type="term" value="P:response to oxidative stress"/>
    <property type="evidence" value="ECO:0007669"/>
    <property type="project" value="InterPro"/>
</dbReference>
<reference evidence="22" key="1">
    <citation type="submission" date="2021-08" db="EMBL/GenBank/DDBJ databases">
        <title>WGS assembly of Ceratopteris richardii.</title>
        <authorList>
            <person name="Marchant D.B."/>
            <person name="Chen G."/>
            <person name="Jenkins J."/>
            <person name="Shu S."/>
            <person name="Leebens-Mack J."/>
            <person name="Grimwood J."/>
            <person name="Schmutz J."/>
            <person name="Soltis P."/>
            <person name="Soltis D."/>
            <person name="Chen Z.-H."/>
        </authorList>
    </citation>
    <scope>NUCLEOTIDE SEQUENCE</scope>
    <source>
        <strain evidence="22">Whitten #5841</strain>
        <tissue evidence="22">Leaf</tissue>
    </source>
</reference>
<evidence type="ECO:0000256" key="12">
    <source>
        <dbReference type="ARBA" id="ARBA00023004"/>
    </source>
</evidence>
<dbReference type="GO" id="GO:0020037">
    <property type="term" value="F:heme binding"/>
    <property type="evidence" value="ECO:0007669"/>
    <property type="project" value="InterPro"/>
</dbReference>
<dbReference type="PRINTS" id="PR00458">
    <property type="entry name" value="PEROXIDASE"/>
</dbReference>
<evidence type="ECO:0000313" key="23">
    <source>
        <dbReference type="Proteomes" id="UP000825935"/>
    </source>
</evidence>
<keyword evidence="23" id="KW-1185">Reference proteome</keyword>
<keyword evidence="7" id="KW-0349">Heme</keyword>
<protein>
    <recommendedName>
        <fullName evidence="4">peroxidase</fullName>
        <ecNumber evidence="4">1.11.1.7</ecNumber>
    </recommendedName>
</protein>
<feature type="chain" id="PRO_5035744440" description="peroxidase" evidence="20">
    <location>
        <begin position="37"/>
        <end position="466"/>
    </location>
</feature>
<dbReference type="Pfam" id="PF00141">
    <property type="entry name" value="peroxidase"/>
    <property type="match status" value="1"/>
</dbReference>
<evidence type="ECO:0000256" key="18">
    <source>
        <dbReference type="PIRSR" id="PIRSR600823-5"/>
    </source>
</evidence>
<comment type="similarity">
    <text evidence="3">Belongs to the peroxidase family. Ascorbate peroxidase subfamily.</text>
</comment>
<feature type="signal peptide" evidence="20">
    <location>
        <begin position="1"/>
        <end position="36"/>
    </location>
</feature>
<keyword evidence="10 16" id="KW-0106">Calcium</keyword>
<comment type="cofactor">
    <cofactor evidence="16">
        <name>heme b</name>
        <dbReference type="ChEBI" id="CHEBI:60344"/>
    </cofactor>
    <text evidence="16">Binds 1 heme b (iron(II)-protoporphyrin IX) group per subunit.</text>
</comment>
<evidence type="ECO:0000256" key="10">
    <source>
        <dbReference type="ARBA" id="ARBA00022837"/>
    </source>
</evidence>
<dbReference type="AlphaFoldDB" id="A0A8T2SSX2"/>
<dbReference type="SUPFAM" id="SSF48113">
    <property type="entry name" value="Heme-dependent peroxidases"/>
    <property type="match status" value="1"/>
</dbReference>
<evidence type="ECO:0000256" key="7">
    <source>
        <dbReference type="ARBA" id="ARBA00022617"/>
    </source>
</evidence>
<name>A0A8T2SSX2_CERRI</name>
<feature type="binding site" evidence="16">
    <location>
        <position position="100"/>
    </location>
    <ligand>
        <name>Ca(2+)</name>
        <dbReference type="ChEBI" id="CHEBI:29108"/>
        <label>1</label>
    </ligand>
</feature>
<evidence type="ECO:0000313" key="22">
    <source>
        <dbReference type="EMBL" id="KAH7372878.1"/>
    </source>
</evidence>
<evidence type="ECO:0000256" key="2">
    <source>
        <dbReference type="ARBA" id="ARBA00002322"/>
    </source>
</evidence>
<evidence type="ECO:0000256" key="16">
    <source>
        <dbReference type="PIRSR" id="PIRSR600823-3"/>
    </source>
</evidence>
<evidence type="ECO:0000256" key="8">
    <source>
        <dbReference type="ARBA" id="ARBA00022723"/>
    </source>
</evidence>
<accession>A0A8T2SSX2</accession>
<dbReference type="EMBL" id="CM035422">
    <property type="protein sequence ID" value="KAH7372878.1"/>
    <property type="molecule type" value="Genomic_DNA"/>
</dbReference>
<feature type="site" description="Transition state stabilizer" evidence="17">
    <location>
        <position position="74"/>
    </location>
</feature>
<keyword evidence="11" id="KW-0560">Oxidoreductase</keyword>
<comment type="function">
    <text evidence="2">Removal of H(2)O(2), oxidation of toxic reductants, biosynthesis and degradation of lignin, suberization, auxin catabolism, response to environmental stresses such as wounding, pathogen attack and oxidative stress. These functions might be dependent on each isozyme/isoform in each plant tissue.</text>
</comment>
<feature type="disulfide bond" evidence="18">
    <location>
        <begin position="80"/>
        <end position="85"/>
    </location>
</feature>
<feature type="binding site" evidence="15">
    <location>
        <position position="173"/>
    </location>
    <ligand>
        <name>substrate</name>
    </ligand>
</feature>
<comment type="catalytic activity">
    <reaction evidence="1">
        <text>2 a phenolic donor + H2O2 = 2 a phenolic radical donor + 2 H2O</text>
        <dbReference type="Rhea" id="RHEA:56136"/>
        <dbReference type="ChEBI" id="CHEBI:15377"/>
        <dbReference type="ChEBI" id="CHEBI:16240"/>
        <dbReference type="ChEBI" id="CHEBI:139520"/>
        <dbReference type="ChEBI" id="CHEBI:139521"/>
        <dbReference type="EC" id="1.11.1.7"/>
    </reaction>
</comment>
<feature type="domain" description="Plant heme peroxidase family profile" evidence="21">
    <location>
        <begin position="37"/>
        <end position="335"/>
    </location>
</feature>
<comment type="caution">
    <text evidence="22">The sequence shown here is derived from an EMBL/GenBank/DDBJ whole genome shotgun (WGS) entry which is preliminary data.</text>
</comment>
<dbReference type="InterPro" id="IPR033905">
    <property type="entry name" value="Secretory_peroxidase"/>
</dbReference>
<gene>
    <name evidence="22" type="ORF">KP509_17G026200</name>
</gene>
<dbReference type="GO" id="GO:0140825">
    <property type="term" value="F:lactoperoxidase activity"/>
    <property type="evidence" value="ECO:0007669"/>
    <property type="project" value="UniProtKB-EC"/>
</dbReference>
<comment type="cofactor">
    <cofactor evidence="16">
        <name>Ca(2+)</name>
        <dbReference type="ChEBI" id="CHEBI:29108"/>
    </cofactor>
    <text evidence="16">Binds 2 calcium ions per subunit.</text>
</comment>
<evidence type="ECO:0000256" key="15">
    <source>
        <dbReference type="PIRSR" id="PIRSR600823-2"/>
    </source>
</evidence>
<evidence type="ECO:0000256" key="5">
    <source>
        <dbReference type="ARBA" id="ARBA00022525"/>
    </source>
</evidence>